<dbReference type="EnsemblMetazoa" id="Aqu2.1.08654_001">
    <property type="protein sequence ID" value="Aqu2.1.08654_001"/>
    <property type="gene ID" value="Aqu2.1.08654"/>
</dbReference>
<sequence length="65" mass="7417">MDMRSTKLVAVATRVGGLYQIQTHYIEGNIAATVDKEDLWHRNYGHLSSLNLHKLARDDIILKPK</sequence>
<name>A0A1X7T2F9_AMPQE</name>
<accession>A0A1X7T2F9</accession>
<dbReference type="AlphaFoldDB" id="A0A1X7T2F9"/>
<organism evidence="1">
    <name type="scientific">Amphimedon queenslandica</name>
    <name type="common">Sponge</name>
    <dbReference type="NCBI Taxonomy" id="400682"/>
    <lineage>
        <taxon>Eukaryota</taxon>
        <taxon>Metazoa</taxon>
        <taxon>Porifera</taxon>
        <taxon>Demospongiae</taxon>
        <taxon>Heteroscleromorpha</taxon>
        <taxon>Haplosclerida</taxon>
        <taxon>Niphatidae</taxon>
        <taxon>Amphimedon</taxon>
    </lineage>
</organism>
<evidence type="ECO:0000313" key="1">
    <source>
        <dbReference type="EnsemblMetazoa" id="Aqu2.1.08654_001"/>
    </source>
</evidence>
<evidence type="ECO:0008006" key="2">
    <source>
        <dbReference type="Google" id="ProtNLM"/>
    </source>
</evidence>
<protein>
    <recommendedName>
        <fullName evidence="2">GAG-pre-integrase domain-containing protein</fullName>
    </recommendedName>
</protein>
<reference evidence="1" key="1">
    <citation type="submission" date="2017-05" db="UniProtKB">
        <authorList>
            <consortium name="EnsemblMetazoa"/>
        </authorList>
    </citation>
    <scope>IDENTIFICATION</scope>
</reference>
<dbReference type="InParanoid" id="A0A1X7T2F9"/>
<proteinExistence type="predicted"/>